<dbReference type="AlphaFoldDB" id="A0A8J2KYW5"/>
<protein>
    <submittedName>
        <fullName evidence="1">Uncharacterized protein</fullName>
    </submittedName>
</protein>
<gene>
    <name evidence="1" type="ORF">AFUS01_LOCUS33533</name>
</gene>
<accession>A0A8J2KYW5</accession>
<reference evidence="1" key="1">
    <citation type="submission" date="2021-06" db="EMBL/GenBank/DDBJ databases">
        <authorList>
            <person name="Hodson N. C."/>
            <person name="Mongue J. A."/>
            <person name="Jaron S. K."/>
        </authorList>
    </citation>
    <scope>NUCLEOTIDE SEQUENCE</scope>
</reference>
<dbReference type="Proteomes" id="UP000708208">
    <property type="component" value="Unassembled WGS sequence"/>
</dbReference>
<name>A0A8J2KYW5_9HEXA</name>
<evidence type="ECO:0000313" key="2">
    <source>
        <dbReference type="Proteomes" id="UP000708208"/>
    </source>
</evidence>
<evidence type="ECO:0000313" key="1">
    <source>
        <dbReference type="EMBL" id="CAG7823311.1"/>
    </source>
</evidence>
<dbReference type="EMBL" id="CAJVCH010529067">
    <property type="protein sequence ID" value="CAG7823311.1"/>
    <property type="molecule type" value="Genomic_DNA"/>
</dbReference>
<sequence length="79" mass="8913">MEIRRGFGMFDAIQIDVGKTDRPSGLRNRLKLESKLCQLKIVNVHAYFYSTFRLQVSTQTSKDTGRIVSAGKLPILIQG</sequence>
<proteinExistence type="predicted"/>
<organism evidence="1 2">
    <name type="scientific">Allacma fusca</name>
    <dbReference type="NCBI Taxonomy" id="39272"/>
    <lineage>
        <taxon>Eukaryota</taxon>
        <taxon>Metazoa</taxon>
        <taxon>Ecdysozoa</taxon>
        <taxon>Arthropoda</taxon>
        <taxon>Hexapoda</taxon>
        <taxon>Collembola</taxon>
        <taxon>Symphypleona</taxon>
        <taxon>Sminthuridae</taxon>
        <taxon>Allacma</taxon>
    </lineage>
</organism>
<keyword evidence="2" id="KW-1185">Reference proteome</keyword>
<comment type="caution">
    <text evidence="1">The sequence shown here is derived from an EMBL/GenBank/DDBJ whole genome shotgun (WGS) entry which is preliminary data.</text>
</comment>